<dbReference type="InterPro" id="IPR019734">
    <property type="entry name" value="TPR_rpt"/>
</dbReference>
<accession>A0ABZ1C9Q9</accession>
<dbReference type="RefSeq" id="WP_221032535.1">
    <property type="nucleotide sequence ID" value="NZ_CP139781.1"/>
</dbReference>
<keyword evidence="3" id="KW-1185">Reference proteome</keyword>
<evidence type="ECO:0000313" key="3">
    <source>
        <dbReference type="Proteomes" id="UP000738431"/>
    </source>
</evidence>
<feature type="repeat" description="TPR" evidence="1">
    <location>
        <begin position="35"/>
        <end position="68"/>
    </location>
</feature>
<dbReference type="PROSITE" id="PS50005">
    <property type="entry name" value="TPR"/>
    <property type="match status" value="1"/>
</dbReference>
<keyword evidence="1" id="KW-0802">TPR repeat</keyword>
<evidence type="ECO:0000256" key="1">
    <source>
        <dbReference type="PROSITE-ProRule" id="PRU00339"/>
    </source>
</evidence>
<organism evidence="2 3">
    <name type="scientific">Actomonas aquatica</name>
    <dbReference type="NCBI Taxonomy" id="2866162"/>
    <lineage>
        <taxon>Bacteria</taxon>
        <taxon>Pseudomonadati</taxon>
        <taxon>Verrucomicrobiota</taxon>
        <taxon>Opitutia</taxon>
        <taxon>Opitutales</taxon>
        <taxon>Opitutaceae</taxon>
        <taxon>Actomonas</taxon>
    </lineage>
</organism>
<protein>
    <recommendedName>
        <fullName evidence="4">Tetratricopeptide repeat protein</fullName>
    </recommendedName>
</protein>
<gene>
    <name evidence="2" type="ORF">K1X11_003330</name>
</gene>
<dbReference type="InterPro" id="IPR011990">
    <property type="entry name" value="TPR-like_helical_dom_sf"/>
</dbReference>
<evidence type="ECO:0000313" key="2">
    <source>
        <dbReference type="EMBL" id="WRQ88421.1"/>
    </source>
</evidence>
<dbReference type="Gene3D" id="1.25.40.10">
    <property type="entry name" value="Tetratricopeptide repeat domain"/>
    <property type="match status" value="1"/>
</dbReference>
<name>A0ABZ1C9Q9_9BACT</name>
<evidence type="ECO:0008006" key="4">
    <source>
        <dbReference type="Google" id="ProtNLM"/>
    </source>
</evidence>
<dbReference type="Proteomes" id="UP000738431">
    <property type="component" value="Chromosome"/>
</dbReference>
<dbReference type="EMBL" id="CP139781">
    <property type="protein sequence ID" value="WRQ88421.1"/>
    <property type="molecule type" value="Genomic_DNA"/>
</dbReference>
<proteinExistence type="predicted"/>
<sequence length="385" mass="42127">MSIRFLKIIGLLAVAIAASITVARTLTPRLRERRIQEFVTQGDAARANGELRTARTAYQSALRLDPQRFSARVGAIQACLDENDFSGALALSQALPNRGGASGEQFVFDALLLRREFAKLAVFCGQQISAHEDATKHRWFRDLLVSARIARLPLPLDCGYSPATRALLEAHNAQLSGTGMDAVIETLTGLASDRMSPPEMLLVFSAQLELAGTHVAEMLLLREGHRLSEFDRALCEWQLESRRRSWAETSTWSALLRVANTPARRTIVSTHLLEAVHADLAAATLQAWHGDASALPLETTGACWAVAQRHGLEGEVRFWAETYRRRTGRHLPSLLGEYLGGTDPEQSLKASELMVGHVPLDRGMILALRESLGSQASPVAVAGNR</sequence>
<dbReference type="SUPFAM" id="SSF48452">
    <property type="entry name" value="TPR-like"/>
    <property type="match status" value="1"/>
</dbReference>
<reference evidence="2 3" key="1">
    <citation type="submission" date="2023-12" db="EMBL/GenBank/DDBJ databases">
        <title>Description of an unclassified Opitutus bacterium of Verrucomicrobiota.</title>
        <authorList>
            <person name="Zhang D.-F."/>
        </authorList>
    </citation>
    <scope>NUCLEOTIDE SEQUENCE [LARGE SCALE GENOMIC DNA]</scope>
    <source>
        <strain evidence="2 3">WL0086</strain>
    </source>
</reference>